<sequence>MVKRTDFAFHHTAAFFHLRRRMKKGHKLGHVGGKRHPLGVYVPQNQHHCTLSGLRWTPVMIIALFASDWFNAPGHSEEVVRILAGNTRAKLSTGIMRGTRP</sequence>
<name>K2RGE0_MACPH</name>
<dbReference type="Proteomes" id="UP000007129">
    <property type="component" value="Unassembled WGS sequence"/>
</dbReference>
<reference evidence="1 2" key="1">
    <citation type="journal article" date="2012" name="BMC Genomics">
        <title>Tools to kill: Genome of one of the most destructive plant pathogenic fungi Macrophomina phaseolina.</title>
        <authorList>
            <person name="Islam M.S."/>
            <person name="Haque M.S."/>
            <person name="Islam M.M."/>
            <person name="Emdad E.M."/>
            <person name="Halim A."/>
            <person name="Hossen Q.M.M."/>
            <person name="Hossain M.Z."/>
            <person name="Ahmed B."/>
            <person name="Rahim S."/>
            <person name="Rahman M.S."/>
            <person name="Alam M.M."/>
            <person name="Hou S."/>
            <person name="Wan X."/>
            <person name="Saito J.A."/>
            <person name="Alam M."/>
        </authorList>
    </citation>
    <scope>NUCLEOTIDE SEQUENCE [LARGE SCALE GENOMIC DNA]</scope>
    <source>
        <strain evidence="1 2">MS6</strain>
    </source>
</reference>
<gene>
    <name evidence="1" type="ORF">MPH_01104</name>
</gene>
<accession>K2RGE0</accession>
<dbReference type="VEuPathDB" id="FungiDB:MPH_01104"/>
<comment type="caution">
    <text evidence="1">The sequence shown here is derived from an EMBL/GenBank/DDBJ whole genome shotgun (WGS) entry which is preliminary data.</text>
</comment>
<evidence type="ECO:0000313" key="1">
    <source>
        <dbReference type="EMBL" id="EKG21596.1"/>
    </source>
</evidence>
<organism evidence="1 2">
    <name type="scientific">Macrophomina phaseolina (strain MS6)</name>
    <name type="common">Charcoal rot fungus</name>
    <dbReference type="NCBI Taxonomy" id="1126212"/>
    <lineage>
        <taxon>Eukaryota</taxon>
        <taxon>Fungi</taxon>
        <taxon>Dikarya</taxon>
        <taxon>Ascomycota</taxon>
        <taxon>Pezizomycotina</taxon>
        <taxon>Dothideomycetes</taxon>
        <taxon>Dothideomycetes incertae sedis</taxon>
        <taxon>Botryosphaeriales</taxon>
        <taxon>Botryosphaeriaceae</taxon>
        <taxon>Macrophomina</taxon>
    </lineage>
</organism>
<dbReference type="InParanoid" id="K2RGE0"/>
<proteinExistence type="predicted"/>
<protein>
    <submittedName>
        <fullName evidence="1">Uncharacterized protein</fullName>
    </submittedName>
</protein>
<dbReference type="AlphaFoldDB" id="K2RGE0"/>
<dbReference type="EMBL" id="AHHD01000046">
    <property type="protein sequence ID" value="EKG21596.1"/>
    <property type="molecule type" value="Genomic_DNA"/>
</dbReference>
<dbReference type="HOGENOM" id="CLU_2292231_0_0_1"/>
<evidence type="ECO:0000313" key="2">
    <source>
        <dbReference type="Proteomes" id="UP000007129"/>
    </source>
</evidence>